<protein>
    <submittedName>
        <fullName evidence="6">LysR family transcriptional regulator</fullName>
    </submittedName>
</protein>
<accession>A0ABT7RQL4</accession>
<dbReference type="EMBL" id="JAUBOF010000060">
    <property type="protein sequence ID" value="MDM7489871.1"/>
    <property type="molecule type" value="Genomic_DNA"/>
</dbReference>
<keyword evidence="4" id="KW-0804">Transcription</keyword>
<evidence type="ECO:0000256" key="2">
    <source>
        <dbReference type="ARBA" id="ARBA00023015"/>
    </source>
</evidence>
<evidence type="ECO:0000259" key="5">
    <source>
        <dbReference type="PROSITE" id="PS50931"/>
    </source>
</evidence>
<reference evidence="6 7" key="1">
    <citation type="submission" date="2023-06" db="EMBL/GenBank/DDBJ databases">
        <title>Rhodococcus indonesiensis sp. nov a new member of the Rhodococcus ruber lineage isolated from a sediment of neutral hot spring.</title>
        <authorList>
            <person name="Kusuma A.B."/>
            <person name="Fenylestari G."/>
            <person name="Ammar F."/>
            <person name="Nouioui I."/>
            <person name="Goodfellow M."/>
        </authorList>
    </citation>
    <scope>NUCLEOTIDE SEQUENCE [LARGE SCALE GENOMIC DNA]</scope>
    <source>
        <strain evidence="6 7">CSLK01-03</strain>
    </source>
</reference>
<keyword evidence="7" id="KW-1185">Reference proteome</keyword>
<organism evidence="6 7">
    <name type="scientific">Rhodococcus indonesiensis</name>
    <dbReference type="NCBI Taxonomy" id="3055869"/>
    <lineage>
        <taxon>Bacteria</taxon>
        <taxon>Bacillati</taxon>
        <taxon>Actinomycetota</taxon>
        <taxon>Actinomycetes</taxon>
        <taxon>Mycobacteriales</taxon>
        <taxon>Nocardiaceae</taxon>
        <taxon>Rhodococcus</taxon>
    </lineage>
</organism>
<comment type="similarity">
    <text evidence="1">Belongs to the LysR transcriptional regulatory family.</text>
</comment>
<gene>
    <name evidence="6" type="ORF">QT969_16440</name>
</gene>
<comment type="caution">
    <text evidence="6">The sequence shown here is derived from an EMBL/GenBank/DDBJ whole genome shotgun (WGS) entry which is preliminary data.</text>
</comment>
<dbReference type="PANTHER" id="PTHR30126:SF39">
    <property type="entry name" value="HTH-TYPE TRANSCRIPTIONAL REGULATOR CYSL"/>
    <property type="match status" value="1"/>
</dbReference>
<evidence type="ECO:0000313" key="6">
    <source>
        <dbReference type="EMBL" id="MDM7489871.1"/>
    </source>
</evidence>
<dbReference type="Pfam" id="PF00126">
    <property type="entry name" value="HTH_1"/>
    <property type="match status" value="1"/>
</dbReference>
<dbReference type="PANTHER" id="PTHR30126">
    <property type="entry name" value="HTH-TYPE TRANSCRIPTIONAL REGULATOR"/>
    <property type="match status" value="1"/>
</dbReference>
<keyword evidence="3" id="KW-0238">DNA-binding</keyword>
<name>A0ABT7RQL4_9NOCA</name>
<dbReference type="InterPro" id="IPR005119">
    <property type="entry name" value="LysR_subst-bd"/>
</dbReference>
<dbReference type="Gene3D" id="1.10.10.10">
    <property type="entry name" value="Winged helix-like DNA-binding domain superfamily/Winged helix DNA-binding domain"/>
    <property type="match status" value="1"/>
</dbReference>
<dbReference type="Pfam" id="PF03466">
    <property type="entry name" value="LysR_substrate"/>
    <property type="match status" value="1"/>
</dbReference>
<keyword evidence="2" id="KW-0805">Transcription regulation</keyword>
<dbReference type="Proteomes" id="UP001233164">
    <property type="component" value="Unassembled WGS sequence"/>
</dbReference>
<dbReference type="Gene3D" id="3.40.190.290">
    <property type="match status" value="1"/>
</dbReference>
<proteinExistence type="inferred from homology"/>
<dbReference type="SUPFAM" id="SSF53850">
    <property type="entry name" value="Periplasmic binding protein-like II"/>
    <property type="match status" value="1"/>
</dbReference>
<sequence length="312" mass="34263">MNTRHVDMRSLELLSGIEECGSVAAAGRRLDMTPTNAWRHVRQLERSIGTSLVRRDPTGSTLTTQGRTVVESAREVLDALAEFFAVAEGLRHDQHPALDVCASTTIAEQLMPRWLSLYRRRFHDVETRLQVRNSREVLEQMQHGSCQLGFIECPDVPMHLHSVVIARDQLVVVVHPHHPWAHRDVPITAAELAATPMLVREAGSGTRMTIDRALGEHRVSPLLELGSTGAIRSSALAGMGPAVMSSLAVANDLVSGALQPVPVRDLKLERDLRAVWRADRPVPLAARNFLTLVNNSDAAPSPMVDRIGQPVS</sequence>
<dbReference type="InterPro" id="IPR036390">
    <property type="entry name" value="WH_DNA-bd_sf"/>
</dbReference>
<dbReference type="PROSITE" id="PS50931">
    <property type="entry name" value="HTH_LYSR"/>
    <property type="match status" value="1"/>
</dbReference>
<dbReference type="SUPFAM" id="SSF46785">
    <property type="entry name" value="Winged helix' DNA-binding domain"/>
    <property type="match status" value="1"/>
</dbReference>
<evidence type="ECO:0000256" key="1">
    <source>
        <dbReference type="ARBA" id="ARBA00009437"/>
    </source>
</evidence>
<evidence type="ECO:0000313" key="7">
    <source>
        <dbReference type="Proteomes" id="UP001233164"/>
    </source>
</evidence>
<dbReference type="InterPro" id="IPR036388">
    <property type="entry name" value="WH-like_DNA-bd_sf"/>
</dbReference>
<evidence type="ECO:0000256" key="3">
    <source>
        <dbReference type="ARBA" id="ARBA00023125"/>
    </source>
</evidence>
<evidence type="ECO:0000256" key="4">
    <source>
        <dbReference type="ARBA" id="ARBA00023163"/>
    </source>
</evidence>
<dbReference type="InterPro" id="IPR000847">
    <property type="entry name" value="LysR_HTH_N"/>
</dbReference>
<dbReference type="RefSeq" id="WP_289380053.1">
    <property type="nucleotide sequence ID" value="NZ_JAUBOF010000060.1"/>
</dbReference>
<feature type="domain" description="HTH lysR-type" evidence="5">
    <location>
        <begin position="6"/>
        <end position="63"/>
    </location>
</feature>